<feature type="non-terminal residue" evidence="2">
    <location>
        <position position="71"/>
    </location>
</feature>
<comment type="caution">
    <text evidence="2">The sequence shown here is derived from an EMBL/GenBank/DDBJ whole genome shotgun (WGS) entry which is preliminary data.</text>
</comment>
<dbReference type="EMBL" id="CAJVPZ010023121">
    <property type="protein sequence ID" value="CAG8714355.1"/>
    <property type="molecule type" value="Genomic_DNA"/>
</dbReference>
<sequence length="71" mass="8176">MSTSPYLVTDSSEESSHENAQCSLQKTEKHIDNSKGKQLKKRKLESVHKYLDELSDELEASKFCKRCKEDV</sequence>
<evidence type="ECO:0000256" key="1">
    <source>
        <dbReference type="SAM" id="MobiDB-lite"/>
    </source>
</evidence>
<feature type="region of interest" description="Disordered" evidence="1">
    <location>
        <begin position="1"/>
        <end position="39"/>
    </location>
</feature>
<gene>
    <name evidence="2" type="ORF">RFULGI_LOCUS11052</name>
</gene>
<keyword evidence="3" id="KW-1185">Reference proteome</keyword>
<feature type="compositionally biased region" description="Polar residues" evidence="1">
    <location>
        <begin position="1"/>
        <end position="10"/>
    </location>
</feature>
<accession>A0A9N9HZD3</accession>
<dbReference type="OrthoDB" id="2370130at2759"/>
<dbReference type="Proteomes" id="UP000789396">
    <property type="component" value="Unassembled WGS sequence"/>
</dbReference>
<organism evidence="2 3">
    <name type="scientific">Racocetra fulgida</name>
    <dbReference type="NCBI Taxonomy" id="60492"/>
    <lineage>
        <taxon>Eukaryota</taxon>
        <taxon>Fungi</taxon>
        <taxon>Fungi incertae sedis</taxon>
        <taxon>Mucoromycota</taxon>
        <taxon>Glomeromycotina</taxon>
        <taxon>Glomeromycetes</taxon>
        <taxon>Diversisporales</taxon>
        <taxon>Gigasporaceae</taxon>
        <taxon>Racocetra</taxon>
    </lineage>
</organism>
<evidence type="ECO:0000313" key="3">
    <source>
        <dbReference type="Proteomes" id="UP000789396"/>
    </source>
</evidence>
<reference evidence="2" key="1">
    <citation type="submission" date="2021-06" db="EMBL/GenBank/DDBJ databases">
        <authorList>
            <person name="Kallberg Y."/>
            <person name="Tangrot J."/>
            <person name="Rosling A."/>
        </authorList>
    </citation>
    <scope>NUCLEOTIDE SEQUENCE</scope>
    <source>
        <strain evidence="2">IN212</strain>
    </source>
</reference>
<feature type="compositionally biased region" description="Basic and acidic residues" evidence="1">
    <location>
        <begin position="26"/>
        <end position="35"/>
    </location>
</feature>
<proteinExistence type="predicted"/>
<dbReference type="AlphaFoldDB" id="A0A9N9HZD3"/>
<name>A0A9N9HZD3_9GLOM</name>
<evidence type="ECO:0000313" key="2">
    <source>
        <dbReference type="EMBL" id="CAG8714355.1"/>
    </source>
</evidence>
<protein>
    <submittedName>
        <fullName evidence="2">13123_t:CDS:1</fullName>
    </submittedName>
</protein>